<feature type="transmembrane region" description="Helical" evidence="10">
    <location>
        <begin position="329"/>
        <end position="350"/>
    </location>
</feature>
<accession>T1CT59</accession>
<evidence type="ECO:0000256" key="3">
    <source>
        <dbReference type="ARBA" id="ARBA00022449"/>
    </source>
</evidence>
<gene>
    <name evidence="11" type="ORF">HFN_1283</name>
</gene>
<feature type="transmembrane region" description="Helical" evidence="10">
    <location>
        <begin position="418"/>
        <end position="440"/>
    </location>
</feature>
<dbReference type="CDD" id="cd13137">
    <property type="entry name" value="MATE_NorM_like"/>
    <property type="match status" value="1"/>
</dbReference>
<feature type="transmembrane region" description="Helical" evidence="10">
    <location>
        <begin position="162"/>
        <end position="181"/>
    </location>
</feature>
<keyword evidence="12" id="KW-1185">Reference proteome</keyword>
<evidence type="ECO:0000256" key="7">
    <source>
        <dbReference type="ARBA" id="ARBA00023065"/>
    </source>
</evidence>
<dbReference type="EMBL" id="BASD01000032">
    <property type="protein sequence ID" value="GAD20039.1"/>
    <property type="molecule type" value="Genomic_DNA"/>
</dbReference>
<dbReference type="InterPro" id="IPR048279">
    <property type="entry name" value="MdtK-like"/>
</dbReference>
<dbReference type="GO" id="GO:0015297">
    <property type="term" value="F:antiporter activity"/>
    <property type="evidence" value="ECO:0007669"/>
    <property type="project" value="UniProtKB-KW"/>
</dbReference>
<evidence type="ECO:0000256" key="10">
    <source>
        <dbReference type="SAM" id="Phobius"/>
    </source>
</evidence>
<dbReference type="STRING" id="1325130.HFN_1283"/>
<dbReference type="RefSeq" id="WP_023949753.1">
    <property type="nucleotide sequence ID" value="NZ_BASD01000032.1"/>
</dbReference>
<evidence type="ECO:0000256" key="8">
    <source>
        <dbReference type="ARBA" id="ARBA00023136"/>
    </source>
</evidence>
<evidence type="ECO:0000256" key="4">
    <source>
        <dbReference type="ARBA" id="ARBA00022475"/>
    </source>
</evidence>
<feature type="transmembrane region" description="Helical" evidence="10">
    <location>
        <begin position="356"/>
        <end position="379"/>
    </location>
</feature>
<comment type="subcellular location">
    <subcellularLocation>
        <location evidence="1">Cell membrane</location>
        <topology evidence="1">Multi-pass membrane protein</topology>
    </subcellularLocation>
</comment>
<keyword evidence="8 10" id="KW-0472">Membrane</keyword>
<evidence type="ECO:0000256" key="6">
    <source>
        <dbReference type="ARBA" id="ARBA00022989"/>
    </source>
</evidence>
<reference evidence="11 12" key="1">
    <citation type="journal article" date="2013" name="Genome Announc.">
        <title>Draft Genome Sequence of Helicobacter fennelliae Strain MRY12-0050, Isolated from a Bacteremia Patient.</title>
        <authorList>
            <person name="Rimbara E."/>
            <person name="Matsui M."/>
            <person name="Mori S."/>
            <person name="Suzuki S."/>
            <person name="Suzuki M."/>
            <person name="Kim H."/>
            <person name="Sekizuka T."/>
            <person name="Kuroda M."/>
            <person name="Shibayama K."/>
        </authorList>
    </citation>
    <scope>NUCLEOTIDE SEQUENCE [LARGE SCALE GENOMIC DNA]</scope>
    <source>
        <strain evidence="11 12">MRY12-0050</strain>
    </source>
</reference>
<dbReference type="PANTHER" id="PTHR43298:SF2">
    <property type="entry name" value="FMN_FAD EXPORTER YEEO-RELATED"/>
    <property type="match status" value="1"/>
</dbReference>
<dbReference type="InterPro" id="IPR050222">
    <property type="entry name" value="MATE_MdtK"/>
</dbReference>
<evidence type="ECO:0000256" key="5">
    <source>
        <dbReference type="ARBA" id="ARBA00022692"/>
    </source>
</evidence>
<evidence type="ECO:0000256" key="9">
    <source>
        <dbReference type="ARBA" id="ARBA00031636"/>
    </source>
</evidence>
<evidence type="ECO:0000313" key="12">
    <source>
        <dbReference type="Proteomes" id="UP000018143"/>
    </source>
</evidence>
<feature type="transmembrane region" description="Helical" evidence="10">
    <location>
        <begin position="45"/>
        <end position="67"/>
    </location>
</feature>
<dbReference type="GO" id="GO:0042910">
    <property type="term" value="F:xenobiotic transmembrane transporter activity"/>
    <property type="evidence" value="ECO:0007669"/>
    <property type="project" value="InterPro"/>
</dbReference>
<dbReference type="PIRSF" id="PIRSF006603">
    <property type="entry name" value="DinF"/>
    <property type="match status" value="1"/>
</dbReference>
<evidence type="ECO:0000256" key="1">
    <source>
        <dbReference type="ARBA" id="ARBA00004651"/>
    </source>
</evidence>
<feature type="transmembrane region" description="Helical" evidence="10">
    <location>
        <begin position="391"/>
        <end position="412"/>
    </location>
</feature>
<dbReference type="GO" id="GO:0006811">
    <property type="term" value="P:monoatomic ion transport"/>
    <property type="evidence" value="ECO:0007669"/>
    <property type="project" value="UniProtKB-KW"/>
</dbReference>
<feature type="transmembrane region" description="Helical" evidence="10">
    <location>
        <begin position="12"/>
        <end position="39"/>
    </location>
</feature>
<dbReference type="Proteomes" id="UP000018143">
    <property type="component" value="Unassembled WGS sequence"/>
</dbReference>
<dbReference type="AlphaFoldDB" id="T1CT59"/>
<feature type="transmembrane region" description="Helical" evidence="10">
    <location>
        <begin position="131"/>
        <end position="155"/>
    </location>
</feature>
<evidence type="ECO:0000256" key="2">
    <source>
        <dbReference type="ARBA" id="ARBA00022448"/>
    </source>
</evidence>
<organism evidence="11 12">
    <name type="scientific">Helicobacter fennelliae MRY12-0050</name>
    <dbReference type="NCBI Taxonomy" id="1325130"/>
    <lineage>
        <taxon>Bacteria</taxon>
        <taxon>Pseudomonadati</taxon>
        <taxon>Campylobacterota</taxon>
        <taxon>Epsilonproteobacteria</taxon>
        <taxon>Campylobacterales</taxon>
        <taxon>Helicobacteraceae</taxon>
        <taxon>Helicobacter</taxon>
    </lineage>
</organism>
<name>T1CT59_9HELI</name>
<dbReference type="GO" id="GO:0005886">
    <property type="term" value="C:plasma membrane"/>
    <property type="evidence" value="ECO:0007669"/>
    <property type="project" value="UniProtKB-SubCell"/>
</dbReference>
<dbReference type="eggNOG" id="COG0534">
    <property type="taxonomic scope" value="Bacteria"/>
</dbReference>
<proteinExistence type="predicted"/>
<keyword evidence="5 10" id="KW-0812">Transmembrane</keyword>
<keyword evidence="7" id="KW-0406">Ion transport</keyword>
<feature type="transmembrane region" description="Helical" evidence="10">
    <location>
        <begin position="201"/>
        <end position="223"/>
    </location>
</feature>
<dbReference type="OrthoDB" id="9805232at2"/>
<feature type="transmembrane region" description="Helical" evidence="10">
    <location>
        <begin position="88"/>
        <end position="111"/>
    </location>
</feature>
<comment type="caution">
    <text evidence="11">The sequence shown here is derived from an EMBL/GenBank/DDBJ whole genome shotgun (WGS) entry which is preliminary data.</text>
</comment>
<evidence type="ECO:0000313" key="11">
    <source>
        <dbReference type="EMBL" id="GAD20039.1"/>
    </source>
</evidence>
<keyword evidence="3" id="KW-0050">Antiport</keyword>
<dbReference type="InterPro" id="IPR002528">
    <property type="entry name" value="MATE_fam"/>
</dbReference>
<protein>
    <recommendedName>
        <fullName evidence="9">Multidrug-efflux transporter</fullName>
    </recommendedName>
</protein>
<keyword evidence="2" id="KW-0813">Transport</keyword>
<dbReference type="Pfam" id="PF01554">
    <property type="entry name" value="MatE"/>
    <property type="match status" value="2"/>
</dbReference>
<dbReference type="NCBIfam" id="TIGR00797">
    <property type="entry name" value="matE"/>
    <property type="match status" value="1"/>
</dbReference>
<dbReference type="PANTHER" id="PTHR43298">
    <property type="entry name" value="MULTIDRUG RESISTANCE PROTEIN NORM-RELATED"/>
    <property type="match status" value="1"/>
</dbReference>
<keyword evidence="6 10" id="KW-1133">Transmembrane helix</keyword>
<keyword evidence="4" id="KW-1003">Cell membrane</keyword>
<sequence length="452" mass="50560">MEYSYRQKVKKILRIALPSGANSLLDIIVLTLSLLFMGMLSKEHIIGVSIGMQYIMMFFTINTIFYVGTNVQISRFFGVKDSVNASKVFITLFVFCCICALPLIVVGYIFIDNFIQWMDITARAAALCRDFLYFSVLTLPIMILKNIITSAFAAIGDTLSIFLVRIFTTCFCIFINFFLIFQIPFEIFGWNVYFGMGLDIIGAGLANVLTTFLELIILLWLVYKRGRFFTQTFTIAWQYLKKAMQIGIPSGIERALTLGSLVLTTKFLANFGDIAIAGSQIGSRIEAFSFMPGFGFMVAAMALTGQNLGANKITLAQDFNKTILQISSVIMGILGVIMAIFCVPLSRIFLDDDEVVRISAMYLIAVGFSQVPLIWVFVLDGVLRGAGVTKVSLIINATSIWCFRILPMWIAISLGGGIMWIFVMIFVETYIRAGIFYFAYSKGIWKKPGHKL</sequence>